<sequence>MPIAHCIVSPTALNSAAHGSDPVENWAQLSEESADEMTITLVKREQQYGKAYHIMALLYLPSTWSEDKAINLKLSLATALANHFSMPVSEVFVIARTLESGEAVENGEIVNW</sequence>
<evidence type="ECO:0000313" key="1">
    <source>
        <dbReference type="EMBL" id="MBC2604114.1"/>
    </source>
</evidence>
<name>A0A7X1E6D1_9BACT</name>
<dbReference type="Proteomes" id="UP000525652">
    <property type="component" value="Unassembled WGS sequence"/>
</dbReference>
<protein>
    <submittedName>
        <fullName evidence="1">Uncharacterized protein</fullName>
    </submittedName>
</protein>
<dbReference type="EMBL" id="JACHVA010000138">
    <property type="protein sequence ID" value="MBC2604114.1"/>
    <property type="molecule type" value="Genomic_DNA"/>
</dbReference>
<dbReference type="AlphaFoldDB" id="A0A7X1E6D1"/>
<accession>A0A7X1E6D1</accession>
<dbReference type="RefSeq" id="WP_185694731.1">
    <property type="nucleotide sequence ID" value="NZ_JACHVA010000138.1"/>
</dbReference>
<keyword evidence="2" id="KW-1185">Reference proteome</keyword>
<gene>
    <name evidence="1" type="ORF">H5P30_20210</name>
</gene>
<reference evidence="1 2" key="1">
    <citation type="submission" date="2020-07" db="EMBL/GenBank/DDBJ databases">
        <authorList>
            <person name="Feng X."/>
        </authorList>
    </citation>
    <scope>NUCLEOTIDE SEQUENCE [LARGE SCALE GENOMIC DNA]</scope>
    <source>
        <strain evidence="1 2">JCM14086</strain>
    </source>
</reference>
<comment type="caution">
    <text evidence="1">The sequence shown here is derived from an EMBL/GenBank/DDBJ whole genome shotgun (WGS) entry which is preliminary data.</text>
</comment>
<proteinExistence type="predicted"/>
<evidence type="ECO:0000313" key="2">
    <source>
        <dbReference type="Proteomes" id="UP000525652"/>
    </source>
</evidence>
<organism evidence="1 2">
    <name type="scientific">Puniceicoccus vermicola</name>
    <dbReference type="NCBI Taxonomy" id="388746"/>
    <lineage>
        <taxon>Bacteria</taxon>
        <taxon>Pseudomonadati</taxon>
        <taxon>Verrucomicrobiota</taxon>
        <taxon>Opitutia</taxon>
        <taxon>Puniceicoccales</taxon>
        <taxon>Puniceicoccaceae</taxon>
        <taxon>Puniceicoccus</taxon>
    </lineage>
</organism>